<keyword evidence="4" id="KW-1185">Reference proteome</keyword>
<dbReference type="Proteomes" id="UP001187315">
    <property type="component" value="Unassembled WGS sequence"/>
</dbReference>
<dbReference type="AlphaFoldDB" id="A0AA88M6I0"/>
<protein>
    <submittedName>
        <fullName evidence="3">Uncharacterized protein</fullName>
    </submittedName>
</protein>
<feature type="coiled-coil region" evidence="1">
    <location>
        <begin position="76"/>
        <end position="131"/>
    </location>
</feature>
<feature type="compositionally biased region" description="Basic and acidic residues" evidence="2">
    <location>
        <begin position="429"/>
        <end position="456"/>
    </location>
</feature>
<name>A0AA88M6I0_TACVA</name>
<keyword evidence="1" id="KW-0175">Coiled coil</keyword>
<feature type="compositionally biased region" description="Basic and acidic residues" evidence="2">
    <location>
        <begin position="22"/>
        <end position="48"/>
    </location>
</feature>
<accession>A0AA88M6I0</accession>
<feature type="region of interest" description="Disordered" evidence="2">
    <location>
        <begin position="429"/>
        <end position="463"/>
    </location>
</feature>
<gene>
    <name evidence="3" type="ORF">Q7C36_017730</name>
</gene>
<dbReference type="EMBL" id="JAVHJS010000018">
    <property type="protein sequence ID" value="KAK2829740.1"/>
    <property type="molecule type" value="Genomic_DNA"/>
</dbReference>
<evidence type="ECO:0000313" key="3">
    <source>
        <dbReference type="EMBL" id="KAK2829740.1"/>
    </source>
</evidence>
<proteinExistence type="predicted"/>
<sequence>MAIKEKVSIILEASVRALGREIEEKTRGKTERDNKFRNPRMSLHEKWMRPQLAFPKAKQEAISPQQKKKKPLKVRLNETQEELRIEKEAREELDKENTKLKEENTKLKEENTKLKEERNFFIKELDKMEQLRCCEMKLYKALHHEEVYKMKMETENLRATLKMEEQEKFKHLEQAMDLEREQWRQEREKLLIDKENVRMQHDDMEKQKLEIEATWKEHNDCWIKKTSRMLDMIEDKREMIDKLKRMVEVLQKEAEVKKHGIMDELKMPSKNKQNRFFPQFFQKNKIREEEQIMETERLVLQQKESMAKQDNMAYVMEAILKEMNEMKWSLAEKEGIELEYEKERKKFQAEKEMFTIKLEKQTKNLEEERKRCNILESSWREHSDQLEQKIMEKDRLLEKRTKEMEVLKRTMEAQQIKYAQALKKEKEVLMEEKNKPKRRPVDEKEMEVTESTKPREETEENMVMDIVLEREEDMEMVKSSREGHGDNYESGA</sequence>
<evidence type="ECO:0000256" key="1">
    <source>
        <dbReference type="SAM" id="Coils"/>
    </source>
</evidence>
<feature type="coiled-coil region" evidence="1">
    <location>
        <begin position="161"/>
        <end position="253"/>
    </location>
</feature>
<organism evidence="3 4">
    <name type="scientific">Tachysurus vachellii</name>
    <name type="common">Darkbarbel catfish</name>
    <name type="synonym">Pelteobagrus vachellii</name>
    <dbReference type="NCBI Taxonomy" id="175792"/>
    <lineage>
        <taxon>Eukaryota</taxon>
        <taxon>Metazoa</taxon>
        <taxon>Chordata</taxon>
        <taxon>Craniata</taxon>
        <taxon>Vertebrata</taxon>
        <taxon>Euteleostomi</taxon>
        <taxon>Actinopterygii</taxon>
        <taxon>Neopterygii</taxon>
        <taxon>Teleostei</taxon>
        <taxon>Ostariophysi</taxon>
        <taxon>Siluriformes</taxon>
        <taxon>Bagridae</taxon>
        <taxon>Tachysurus</taxon>
    </lineage>
</organism>
<reference evidence="3" key="1">
    <citation type="submission" date="2023-08" db="EMBL/GenBank/DDBJ databases">
        <title>Pelteobagrus vachellii genome.</title>
        <authorList>
            <person name="Liu H."/>
        </authorList>
    </citation>
    <scope>NUCLEOTIDE SEQUENCE</scope>
    <source>
        <strain evidence="3">PRFRI_2022a</strain>
        <tissue evidence="3">Muscle</tissue>
    </source>
</reference>
<evidence type="ECO:0000313" key="4">
    <source>
        <dbReference type="Proteomes" id="UP001187315"/>
    </source>
</evidence>
<feature type="coiled-coil region" evidence="1">
    <location>
        <begin position="351"/>
        <end position="424"/>
    </location>
</feature>
<evidence type="ECO:0000256" key="2">
    <source>
        <dbReference type="SAM" id="MobiDB-lite"/>
    </source>
</evidence>
<feature type="region of interest" description="Disordered" evidence="2">
    <location>
        <begin position="22"/>
        <end position="75"/>
    </location>
</feature>
<comment type="caution">
    <text evidence="3">The sequence shown here is derived from an EMBL/GenBank/DDBJ whole genome shotgun (WGS) entry which is preliminary data.</text>
</comment>